<name>A0A0A9AAK6_ARUDO</name>
<dbReference type="PANTHER" id="PTHR33186:SF13">
    <property type="entry name" value="OS10G0138300 PROTEIN"/>
    <property type="match status" value="1"/>
</dbReference>
<reference evidence="1" key="1">
    <citation type="submission" date="2014-09" db="EMBL/GenBank/DDBJ databases">
        <authorList>
            <person name="Magalhaes I.L.F."/>
            <person name="Oliveira U."/>
            <person name="Santos F.R."/>
            <person name="Vidigal T.H.D.A."/>
            <person name="Brescovit A.D."/>
            <person name="Santos A.J."/>
        </authorList>
    </citation>
    <scope>NUCLEOTIDE SEQUENCE</scope>
    <source>
        <tissue evidence="1">Shoot tissue taken approximately 20 cm above the soil surface</tissue>
    </source>
</reference>
<dbReference type="EMBL" id="GBRH01251865">
    <property type="protein sequence ID" value="JAD46030.1"/>
    <property type="molecule type" value="Transcribed_RNA"/>
</dbReference>
<evidence type="ECO:0000313" key="1">
    <source>
        <dbReference type="EMBL" id="JAD46030.1"/>
    </source>
</evidence>
<dbReference type="AlphaFoldDB" id="A0A0A9AAK6"/>
<proteinExistence type="predicted"/>
<protein>
    <submittedName>
        <fullName evidence="1">Uncharacterized protein</fullName>
    </submittedName>
</protein>
<reference evidence="1" key="2">
    <citation type="journal article" date="2015" name="Data Brief">
        <title>Shoot transcriptome of the giant reed, Arundo donax.</title>
        <authorList>
            <person name="Barrero R.A."/>
            <person name="Guerrero F.D."/>
            <person name="Moolhuijzen P."/>
            <person name="Goolsby J.A."/>
            <person name="Tidwell J."/>
            <person name="Bellgard S.E."/>
            <person name="Bellgard M.I."/>
        </authorList>
    </citation>
    <scope>NUCLEOTIDE SEQUENCE</scope>
    <source>
        <tissue evidence="1">Shoot tissue taken approximately 20 cm above the soil surface</tissue>
    </source>
</reference>
<accession>A0A0A9AAK6</accession>
<dbReference type="PANTHER" id="PTHR33186">
    <property type="entry name" value="OS10G0136150 PROTEIN-RELATED"/>
    <property type="match status" value="1"/>
</dbReference>
<sequence>MLCISAAVVPCAESSDHRLFRIVALFSDSWRGGFASVYSSETGVWEDSVVLPSDSESSPAMIILRPSTLVGNAVYWMLHRHGILKFDLDRQSLAVIELPLDGDACATFMYQIMPAEGRQLDLAVLAELSIQF</sequence>
<organism evidence="1">
    <name type="scientific">Arundo donax</name>
    <name type="common">Giant reed</name>
    <name type="synonym">Donax arundinaceus</name>
    <dbReference type="NCBI Taxonomy" id="35708"/>
    <lineage>
        <taxon>Eukaryota</taxon>
        <taxon>Viridiplantae</taxon>
        <taxon>Streptophyta</taxon>
        <taxon>Embryophyta</taxon>
        <taxon>Tracheophyta</taxon>
        <taxon>Spermatophyta</taxon>
        <taxon>Magnoliopsida</taxon>
        <taxon>Liliopsida</taxon>
        <taxon>Poales</taxon>
        <taxon>Poaceae</taxon>
        <taxon>PACMAD clade</taxon>
        <taxon>Arundinoideae</taxon>
        <taxon>Arundineae</taxon>
        <taxon>Arundo</taxon>
    </lineage>
</organism>